<comment type="similarity">
    <text evidence="3">Belongs to the CENP-K/MCM22 family.</text>
</comment>
<accession>A0A9W9EGW9</accession>
<feature type="region of interest" description="Disordered" evidence="8">
    <location>
        <begin position="245"/>
        <end position="264"/>
    </location>
</feature>
<organism evidence="9 10">
    <name type="scientific">Penicillium alfredii</name>
    <dbReference type="NCBI Taxonomy" id="1506179"/>
    <lineage>
        <taxon>Eukaryota</taxon>
        <taxon>Fungi</taxon>
        <taxon>Dikarya</taxon>
        <taxon>Ascomycota</taxon>
        <taxon>Pezizomycotina</taxon>
        <taxon>Eurotiomycetes</taxon>
        <taxon>Eurotiomycetidae</taxon>
        <taxon>Eurotiales</taxon>
        <taxon>Aspergillaceae</taxon>
        <taxon>Penicillium</taxon>
    </lineage>
</organism>
<keyword evidence="10" id="KW-1185">Reference proteome</keyword>
<dbReference type="GO" id="GO:0005634">
    <property type="term" value="C:nucleus"/>
    <property type="evidence" value="ECO:0007669"/>
    <property type="project" value="UniProtKB-SubCell"/>
</dbReference>
<keyword evidence="7" id="KW-0137">Centromere</keyword>
<keyword evidence="5" id="KW-0175">Coiled coil</keyword>
<evidence type="ECO:0000256" key="1">
    <source>
        <dbReference type="ARBA" id="ARBA00004123"/>
    </source>
</evidence>
<protein>
    <submittedName>
        <fullName evidence="9">Uncharacterized protein</fullName>
    </submittedName>
</protein>
<dbReference type="GO" id="GO:0000775">
    <property type="term" value="C:chromosome, centromeric region"/>
    <property type="evidence" value="ECO:0007669"/>
    <property type="project" value="UniProtKB-SubCell"/>
</dbReference>
<feature type="compositionally biased region" description="Polar residues" evidence="8">
    <location>
        <begin position="1"/>
        <end position="22"/>
    </location>
</feature>
<comment type="caution">
    <text evidence="9">The sequence shown here is derived from an EMBL/GenBank/DDBJ whole genome shotgun (WGS) entry which is preliminary data.</text>
</comment>
<keyword evidence="6" id="KW-0539">Nucleus</keyword>
<dbReference type="OrthoDB" id="9445768at2759"/>
<comment type="subcellular location">
    <subcellularLocation>
        <location evidence="2">Chromosome</location>
        <location evidence="2">Centromere</location>
    </subcellularLocation>
    <subcellularLocation>
        <location evidence="1">Nucleus</location>
    </subcellularLocation>
</comment>
<dbReference type="AlphaFoldDB" id="A0A9W9EGW9"/>
<evidence type="ECO:0000256" key="2">
    <source>
        <dbReference type="ARBA" id="ARBA00004584"/>
    </source>
</evidence>
<evidence type="ECO:0000256" key="3">
    <source>
        <dbReference type="ARBA" id="ARBA00005795"/>
    </source>
</evidence>
<evidence type="ECO:0000256" key="8">
    <source>
        <dbReference type="SAM" id="MobiDB-lite"/>
    </source>
</evidence>
<reference evidence="9" key="1">
    <citation type="submission" date="2022-11" db="EMBL/GenBank/DDBJ databases">
        <authorList>
            <person name="Petersen C."/>
        </authorList>
    </citation>
    <scope>NUCLEOTIDE SEQUENCE</scope>
    <source>
        <strain evidence="9">IBT 34128</strain>
    </source>
</reference>
<evidence type="ECO:0000256" key="4">
    <source>
        <dbReference type="ARBA" id="ARBA00022454"/>
    </source>
</evidence>
<dbReference type="InterPro" id="IPR020993">
    <property type="entry name" value="Centromere_CenpK"/>
</dbReference>
<dbReference type="Proteomes" id="UP001141434">
    <property type="component" value="Unassembled WGS sequence"/>
</dbReference>
<proteinExistence type="inferred from homology"/>
<name>A0A9W9EGW9_9EURO</name>
<dbReference type="RefSeq" id="XP_056506899.1">
    <property type="nucleotide sequence ID" value="XM_056660401.1"/>
</dbReference>
<reference evidence="9" key="2">
    <citation type="journal article" date="2023" name="IMA Fungus">
        <title>Comparative genomic study of the Penicillium genus elucidates a diverse pangenome and 15 lateral gene transfer events.</title>
        <authorList>
            <person name="Petersen C."/>
            <person name="Sorensen T."/>
            <person name="Nielsen M.R."/>
            <person name="Sondergaard T.E."/>
            <person name="Sorensen J.L."/>
            <person name="Fitzpatrick D.A."/>
            <person name="Frisvad J.C."/>
            <person name="Nielsen K.L."/>
        </authorList>
    </citation>
    <scope>NUCLEOTIDE SEQUENCE</scope>
    <source>
        <strain evidence="9">IBT 34128</strain>
    </source>
</reference>
<dbReference type="PANTHER" id="PTHR14401:SF6">
    <property type="entry name" value="CENTROMERE PROTEIN K"/>
    <property type="match status" value="1"/>
</dbReference>
<feature type="region of interest" description="Disordered" evidence="8">
    <location>
        <begin position="1"/>
        <end position="32"/>
    </location>
</feature>
<evidence type="ECO:0000256" key="6">
    <source>
        <dbReference type="ARBA" id="ARBA00023242"/>
    </source>
</evidence>
<evidence type="ECO:0000256" key="7">
    <source>
        <dbReference type="ARBA" id="ARBA00023328"/>
    </source>
</evidence>
<gene>
    <name evidence="9" type="ORF">NUU61_009876</name>
</gene>
<feature type="region of interest" description="Disordered" evidence="8">
    <location>
        <begin position="168"/>
        <end position="200"/>
    </location>
</feature>
<evidence type="ECO:0000256" key="5">
    <source>
        <dbReference type="ARBA" id="ARBA00023054"/>
    </source>
</evidence>
<dbReference type="GeneID" id="81399570"/>
<dbReference type="GO" id="GO:0000070">
    <property type="term" value="P:mitotic sister chromatid segregation"/>
    <property type="evidence" value="ECO:0007669"/>
    <property type="project" value="TreeGrafter"/>
</dbReference>
<dbReference type="PANTHER" id="PTHR14401">
    <property type="entry name" value="CENTROMERE PROTEIN K"/>
    <property type="match status" value="1"/>
</dbReference>
<evidence type="ECO:0000313" key="10">
    <source>
        <dbReference type="Proteomes" id="UP001141434"/>
    </source>
</evidence>
<sequence>MDVSEQTVQKIQKFAQNRQNAENESDMEPAGTTALQAYSRRLDVTLRGLQEQVRHQEEELQKLRESSSVDLASTGTDPWMRVSQTRRAKKAYDSLLQSKDEFPTTDSVLPLLLAIDETSQLVKDNKASVTVTADQLSVDRERFRIEEANLRDSRSIASGLRERLQRIRNASSRKEEQSPSQVARELVNQQKKRNKGLDRASTDLKASLDKFFDDTLAPMLAAEDLGGPTVGDAQEVSDATLKAGYTAHGKPKKQKESAGTEDGAQQRIDQFLHRSTAGANLTNKREAAATEMQGLLDALLEAGTSYIDLQRDSAASRFLVRAKVAQFHPRDARRLRLIDFGRSLDN</sequence>
<keyword evidence="4" id="KW-0158">Chromosome</keyword>
<dbReference type="GO" id="GO:0051382">
    <property type="term" value="P:kinetochore assembly"/>
    <property type="evidence" value="ECO:0007669"/>
    <property type="project" value="InterPro"/>
</dbReference>
<dbReference type="EMBL" id="JAPMSZ010000012">
    <property type="protein sequence ID" value="KAJ5081612.1"/>
    <property type="molecule type" value="Genomic_DNA"/>
</dbReference>
<evidence type="ECO:0000313" key="9">
    <source>
        <dbReference type="EMBL" id="KAJ5081612.1"/>
    </source>
</evidence>